<organism evidence="1 2">
    <name type="scientific">Antricoccus suffuscus</name>
    <dbReference type="NCBI Taxonomy" id="1629062"/>
    <lineage>
        <taxon>Bacteria</taxon>
        <taxon>Bacillati</taxon>
        <taxon>Actinomycetota</taxon>
        <taxon>Actinomycetes</taxon>
        <taxon>Geodermatophilales</taxon>
        <taxon>Antricoccaceae</taxon>
        <taxon>Antricoccus</taxon>
    </lineage>
</organism>
<proteinExistence type="predicted"/>
<sequence>MGDISYDVTDGIALVTIDRPEKRNAMTYAVLGEFIEAIQRAGADDGARAVVVTGAGGAFCAGTDLGALAATPEGQRSRRDAATDEPWPLAACPKPVVAAVDGAAVGMGAEFTVQCDARVASTRARFAWNFVHRGLVPDTGAGSWLLPRQVGLPTALRFLYSGEFVSAEEALACGYVAEVVEPDEVVPRARRLASALSQGSPFATRRVKQLVYDGLARDVPHHMDAHKATLQECFASEDHREGVASFLERREPKFVGR</sequence>
<accession>A0A2T1A6M3</accession>
<dbReference type="CDD" id="cd06558">
    <property type="entry name" value="crotonase-like"/>
    <property type="match status" value="1"/>
</dbReference>
<reference evidence="1 2" key="1">
    <citation type="submission" date="2018-03" db="EMBL/GenBank/DDBJ databases">
        <title>Genomic Encyclopedia of Archaeal and Bacterial Type Strains, Phase II (KMG-II): from individual species to whole genera.</title>
        <authorList>
            <person name="Goeker M."/>
        </authorList>
    </citation>
    <scope>NUCLEOTIDE SEQUENCE [LARGE SCALE GENOMIC DNA]</scope>
    <source>
        <strain evidence="1 2">DSM 100065</strain>
    </source>
</reference>
<dbReference type="OrthoDB" id="4308938at2"/>
<dbReference type="Proteomes" id="UP000237752">
    <property type="component" value="Unassembled WGS sequence"/>
</dbReference>
<keyword evidence="2" id="KW-1185">Reference proteome</keyword>
<evidence type="ECO:0000313" key="1">
    <source>
        <dbReference type="EMBL" id="PRZ44204.1"/>
    </source>
</evidence>
<name>A0A2T1A6M3_9ACTN</name>
<dbReference type="InterPro" id="IPR029045">
    <property type="entry name" value="ClpP/crotonase-like_dom_sf"/>
</dbReference>
<dbReference type="Pfam" id="PF00378">
    <property type="entry name" value="ECH_1"/>
    <property type="match status" value="1"/>
</dbReference>
<dbReference type="PANTHER" id="PTHR43459:SF1">
    <property type="entry name" value="EG:BACN32G11.4 PROTEIN"/>
    <property type="match status" value="1"/>
</dbReference>
<dbReference type="PANTHER" id="PTHR43459">
    <property type="entry name" value="ENOYL-COA HYDRATASE"/>
    <property type="match status" value="1"/>
</dbReference>
<dbReference type="SUPFAM" id="SSF52096">
    <property type="entry name" value="ClpP/crotonase"/>
    <property type="match status" value="1"/>
</dbReference>
<protein>
    <submittedName>
        <fullName evidence="1">Enoyl-CoA hydratase/carnithine racemase</fullName>
    </submittedName>
</protein>
<dbReference type="GO" id="GO:0003824">
    <property type="term" value="F:catalytic activity"/>
    <property type="evidence" value="ECO:0007669"/>
    <property type="project" value="UniProtKB-ARBA"/>
</dbReference>
<dbReference type="InterPro" id="IPR001753">
    <property type="entry name" value="Enoyl-CoA_hydra/iso"/>
</dbReference>
<comment type="caution">
    <text evidence="1">The sequence shown here is derived from an EMBL/GenBank/DDBJ whole genome shotgun (WGS) entry which is preliminary data.</text>
</comment>
<dbReference type="EMBL" id="PVUE01000001">
    <property type="protein sequence ID" value="PRZ44204.1"/>
    <property type="molecule type" value="Genomic_DNA"/>
</dbReference>
<dbReference type="Gene3D" id="3.90.226.10">
    <property type="entry name" value="2-enoyl-CoA Hydratase, Chain A, domain 1"/>
    <property type="match status" value="1"/>
</dbReference>
<dbReference type="RefSeq" id="WP_106347242.1">
    <property type="nucleotide sequence ID" value="NZ_PVUE01000001.1"/>
</dbReference>
<dbReference type="AlphaFoldDB" id="A0A2T1A6M3"/>
<evidence type="ECO:0000313" key="2">
    <source>
        <dbReference type="Proteomes" id="UP000237752"/>
    </source>
</evidence>
<gene>
    <name evidence="1" type="ORF">CLV47_101329</name>
</gene>